<gene>
    <name evidence="1" type="ORF">EVAR_93945_1</name>
</gene>
<dbReference type="EMBL" id="BGZK01000074">
    <property type="protein sequence ID" value="GBP15763.1"/>
    <property type="molecule type" value="Genomic_DNA"/>
</dbReference>
<sequence length="163" mass="18374">MTRFAARHLRKLVSHMATPSGQSQSLPTIGDIERRVNAGYKVNGILIKSISRQAPLAIHNGVQISTLVLYGSKSWVWQKKNESGINAVELRPFLDSMCEVSRNHKCRISGIRKQCGLKEEVVPRVERGMSRWFGHLERMNGSGLAKQISRTNMYDGKVCKDRP</sequence>
<dbReference type="OrthoDB" id="425681at2759"/>
<accession>A0A4C1TP59</accession>
<reference evidence="1 2" key="1">
    <citation type="journal article" date="2019" name="Commun. Biol.">
        <title>The bagworm genome reveals a unique fibroin gene that provides high tensile strength.</title>
        <authorList>
            <person name="Kono N."/>
            <person name="Nakamura H."/>
            <person name="Ohtoshi R."/>
            <person name="Tomita M."/>
            <person name="Numata K."/>
            <person name="Arakawa K."/>
        </authorList>
    </citation>
    <scope>NUCLEOTIDE SEQUENCE [LARGE SCALE GENOMIC DNA]</scope>
</reference>
<keyword evidence="2" id="KW-1185">Reference proteome</keyword>
<proteinExistence type="predicted"/>
<dbReference type="Proteomes" id="UP000299102">
    <property type="component" value="Unassembled WGS sequence"/>
</dbReference>
<protein>
    <submittedName>
        <fullName evidence="1">Uncharacterized protein</fullName>
    </submittedName>
</protein>
<name>A0A4C1TP59_EUMVA</name>
<organism evidence="1 2">
    <name type="scientific">Eumeta variegata</name>
    <name type="common">Bagworm moth</name>
    <name type="synonym">Eumeta japonica</name>
    <dbReference type="NCBI Taxonomy" id="151549"/>
    <lineage>
        <taxon>Eukaryota</taxon>
        <taxon>Metazoa</taxon>
        <taxon>Ecdysozoa</taxon>
        <taxon>Arthropoda</taxon>
        <taxon>Hexapoda</taxon>
        <taxon>Insecta</taxon>
        <taxon>Pterygota</taxon>
        <taxon>Neoptera</taxon>
        <taxon>Endopterygota</taxon>
        <taxon>Lepidoptera</taxon>
        <taxon>Glossata</taxon>
        <taxon>Ditrysia</taxon>
        <taxon>Tineoidea</taxon>
        <taxon>Psychidae</taxon>
        <taxon>Oiketicinae</taxon>
        <taxon>Eumeta</taxon>
    </lineage>
</organism>
<dbReference type="AlphaFoldDB" id="A0A4C1TP59"/>
<evidence type="ECO:0000313" key="1">
    <source>
        <dbReference type="EMBL" id="GBP15763.1"/>
    </source>
</evidence>
<comment type="caution">
    <text evidence="1">The sequence shown here is derived from an EMBL/GenBank/DDBJ whole genome shotgun (WGS) entry which is preliminary data.</text>
</comment>
<evidence type="ECO:0000313" key="2">
    <source>
        <dbReference type="Proteomes" id="UP000299102"/>
    </source>
</evidence>